<gene>
    <name evidence="1" type="ORF">RRG08_032077</name>
</gene>
<dbReference type="Proteomes" id="UP001283361">
    <property type="component" value="Unassembled WGS sequence"/>
</dbReference>
<reference evidence="1" key="1">
    <citation type="journal article" date="2023" name="G3 (Bethesda)">
        <title>A reference genome for the long-term kleptoplast-retaining sea slug Elysia crispata morphotype clarki.</title>
        <authorList>
            <person name="Eastman K.E."/>
            <person name="Pendleton A.L."/>
            <person name="Shaikh M.A."/>
            <person name="Suttiyut T."/>
            <person name="Ogas R."/>
            <person name="Tomko P."/>
            <person name="Gavelis G."/>
            <person name="Widhalm J.R."/>
            <person name="Wisecaver J.H."/>
        </authorList>
    </citation>
    <scope>NUCLEOTIDE SEQUENCE</scope>
    <source>
        <strain evidence="1">ECLA1</strain>
    </source>
</reference>
<comment type="caution">
    <text evidence="1">The sequence shown here is derived from an EMBL/GenBank/DDBJ whole genome shotgun (WGS) entry which is preliminary data.</text>
</comment>
<dbReference type="AlphaFoldDB" id="A0AAE0ZGX4"/>
<organism evidence="1 2">
    <name type="scientific">Elysia crispata</name>
    <name type="common">lettuce slug</name>
    <dbReference type="NCBI Taxonomy" id="231223"/>
    <lineage>
        <taxon>Eukaryota</taxon>
        <taxon>Metazoa</taxon>
        <taxon>Spiralia</taxon>
        <taxon>Lophotrochozoa</taxon>
        <taxon>Mollusca</taxon>
        <taxon>Gastropoda</taxon>
        <taxon>Heterobranchia</taxon>
        <taxon>Euthyneura</taxon>
        <taxon>Panpulmonata</taxon>
        <taxon>Sacoglossa</taxon>
        <taxon>Placobranchoidea</taxon>
        <taxon>Plakobranchidae</taxon>
        <taxon>Elysia</taxon>
    </lineage>
</organism>
<evidence type="ECO:0000313" key="2">
    <source>
        <dbReference type="Proteomes" id="UP001283361"/>
    </source>
</evidence>
<protein>
    <submittedName>
        <fullName evidence="1">Uncharacterized protein</fullName>
    </submittedName>
</protein>
<sequence length="69" mass="7566">MRSSPSPTWPQFPVLTDKEIENRLVKSCKSEIEDLDLIDTIRLVCIGDCNLNPSPLSQPTGVPVEATAV</sequence>
<dbReference type="EMBL" id="JAWDGP010003976">
    <property type="protein sequence ID" value="KAK3769087.1"/>
    <property type="molecule type" value="Genomic_DNA"/>
</dbReference>
<evidence type="ECO:0000313" key="1">
    <source>
        <dbReference type="EMBL" id="KAK3769087.1"/>
    </source>
</evidence>
<accession>A0AAE0ZGX4</accession>
<keyword evidence="2" id="KW-1185">Reference proteome</keyword>
<proteinExistence type="predicted"/>
<name>A0AAE0ZGX4_9GAST</name>